<dbReference type="GeneID" id="42478838"/>
<gene>
    <name evidence="2" type="ORF">HLASF_1818</name>
</gene>
<feature type="compositionally biased region" description="Low complexity" evidence="1">
    <location>
        <begin position="23"/>
        <end position="32"/>
    </location>
</feature>
<dbReference type="PANTHER" id="PTHR34403">
    <property type="entry name" value="TOL-PAL SYSTEM PROTEIN TOLA"/>
    <property type="match status" value="1"/>
</dbReference>
<sequence length="414" mass="44076">MVSDSGDETVDSPDEPGEGEGPDTGAGADTDSNSGASLDANAGAGADAEAEAKEDADAEAKAKENADAEAKAKENADAEAKAKENADAEAKAKENADAEAKAKENADAEAEAGADKSAVTVEGSSADWLRQRADEVGLEPDEYANRVIATLRAVESGDEPATADDLATLEERISSLDEDIESKIQDVRDRVIQVKRETDAKAPDDHEHPGLRENLETNQERVDRAEQTAESLEETVDAMEERFERGFENYEEILQHVVDRTDDLSEEAGALREVAKQLKRNQTALRAREQRRQRTDAVKADANRKGVTEARCESCGNDVTVALLTEPACPFCGTEIADVTPKPGFFGTATLNTGAAPALEEAEPPAEDAFSDLDEQAETSGTDSTDPAAVLDEDGSLINVGETETDHDDRGERG</sequence>
<dbReference type="PANTHER" id="PTHR34403:SF8">
    <property type="entry name" value="TOL-PAL SYSTEM PROTEIN TOLA"/>
    <property type="match status" value="1"/>
</dbReference>
<dbReference type="KEGG" id="hsu:HLASF_1818"/>
<protein>
    <submittedName>
        <fullName evidence="2">Uncharacterized protein</fullName>
    </submittedName>
</protein>
<feature type="region of interest" description="Disordered" evidence="1">
    <location>
        <begin position="1"/>
        <end position="128"/>
    </location>
</feature>
<evidence type="ECO:0000313" key="3">
    <source>
        <dbReference type="Proteomes" id="UP000069906"/>
    </source>
</evidence>
<dbReference type="Proteomes" id="UP000069906">
    <property type="component" value="Chromosome"/>
</dbReference>
<dbReference type="RefSeq" id="WP_050048962.1">
    <property type="nucleotide sequence ID" value="NZ_CP008874.1"/>
</dbReference>
<name>A0A0F7PFI1_9EURY</name>
<dbReference type="HOGENOM" id="CLU_055067_1_0_2"/>
<keyword evidence="3" id="KW-1185">Reference proteome</keyword>
<evidence type="ECO:0000256" key="1">
    <source>
        <dbReference type="SAM" id="MobiDB-lite"/>
    </source>
</evidence>
<organism evidence="2 3">
    <name type="scientific">Halanaeroarchaeum sulfurireducens</name>
    <dbReference type="NCBI Taxonomy" id="1604004"/>
    <lineage>
        <taxon>Archaea</taxon>
        <taxon>Methanobacteriati</taxon>
        <taxon>Methanobacteriota</taxon>
        <taxon>Stenosarchaea group</taxon>
        <taxon>Halobacteria</taxon>
        <taxon>Halobacteriales</taxon>
        <taxon>Halobacteriaceae</taxon>
        <taxon>Halanaeroarchaeum</taxon>
    </lineage>
</organism>
<feature type="compositionally biased region" description="Acidic residues" evidence="1">
    <location>
        <begin position="1"/>
        <end position="21"/>
    </location>
</feature>
<feature type="compositionally biased region" description="Basic and acidic residues" evidence="1">
    <location>
        <begin position="50"/>
        <end position="106"/>
    </location>
</feature>
<proteinExistence type="predicted"/>
<dbReference type="EMBL" id="CP008874">
    <property type="protein sequence ID" value="AKH98289.1"/>
    <property type="molecule type" value="Genomic_DNA"/>
</dbReference>
<accession>A0A0F7PFI1</accession>
<dbReference type="InterPro" id="IPR050972">
    <property type="entry name" value="SDr-like"/>
</dbReference>
<reference evidence="2 3" key="1">
    <citation type="journal article" date="2015" name="ISME J.">
        <title>Elemental sulfur and acetate can support life of a novel strictly anaerobic haloarchaeon.</title>
        <authorList>
            <person name="Sorokin D.Y."/>
            <person name="Kublanov I.V."/>
            <person name="Gavrilov S.N."/>
            <person name="Rojo D."/>
            <person name="Roman P."/>
            <person name="Golyshin P.N."/>
            <person name="Slepak V.Z."/>
            <person name="Smedile F."/>
            <person name="Ferrer M."/>
            <person name="Messina E."/>
            <person name="La Cono V."/>
            <person name="Yakimov M.M."/>
        </authorList>
    </citation>
    <scope>NUCLEOTIDE SEQUENCE [LARGE SCALE GENOMIC DNA]</scope>
    <source>
        <strain evidence="2 3">HSR2</strain>
    </source>
</reference>
<dbReference type="AlphaFoldDB" id="A0A0F7PFI1"/>
<dbReference type="Gene3D" id="1.20.5.110">
    <property type="match status" value="1"/>
</dbReference>
<feature type="region of interest" description="Disordered" evidence="1">
    <location>
        <begin position="354"/>
        <end position="414"/>
    </location>
</feature>
<feature type="compositionally biased region" description="Acidic residues" evidence="1">
    <location>
        <begin position="360"/>
        <end position="377"/>
    </location>
</feature>
<feature type="region of interest" description="Disordered" evidence="1">
    <location>
        <begin position="195"/>
        <end position="221"/>
    </location>
</feature>
<evidence type="ECO:0000313" key="2">
    <source>
        <dbReference type="EMBL" id="AKH98289.1"/>
    </source>
</evidence>
<dbReference type="OrthoDB" id="178000at2157"/>